<accession>A0A543HYZ9</accession>
<sequence>MERMRRDYRYREGRRLQRLRDEAGGASLAAVGVVLGLLLIMGSVLAGYRILAVQERVAGAADAAALAGADTAFGFVSGVPCERAEQSARLNRVTMDHCTVEGYEVRVTASQSVLGIVVRSAARAGPSPGTL</sequence>
<proteinExistence type="predicted"/>
<protein>
    <submittedName>
        <fullName evidence="2">Secretion/DNA translocation related TadE-like protein</fullName>
    </submittedName>
</protein>
<keyword evidence="3" id="KW-1185">Reference proteome</keyword>
<gene>
    <name evidence="2" type="ORF">FB466_1839</name>
</gene>
<name>A0A543HYZ9_9MICO</name>
<reference evidence="2 3" key="1">
    <citation type="submission" date="2019-06" db="EMBL/GenBank/DDBJ databases">
        <title>Sequencing the genomes of 1000 actinobacteria strains.</title>
        <authorList>
            <person name="Klenk H.-P."/>
        </authorList>
    </citation>
    <scope>NUCLEOTIDE SEQUENCE [LARGE SCALE GENOMIC DNA]</scope>
    <source>
        <strain evidence="2 3">DSM 18031</strain>
    </source>
</reference>
<dbReference type="InterPro" id="IPR021202">
    <property type="entry name" value="Rv3654c-like"/>
</dbReference>
<keyword evidence="1" id="KW-1133">Transmembrane helix</keyword>
<organism evidence="2 3">
    <name type="scientific">Klugiella xanthotipulae</name>
    <dbReference type="NCBI Taxonomy" id="244735"/>
    <lineage>
        <taxon>Bacteria</taxon>
        <taxon>Bacillati</taxon>
        <taxon>Actinomycetota</taxon>
        <taxon>Actinomycetes</taxon>
        <taxon>Micrococcales</taxon>
        <taxon>Microbacteriaceae</taxon>
        <taxon>Klugiella</taxon>
    </lineage>
</organism>
<evidence type="ECO:0000313" key="3">
    <source>
        <dbReference type="Proteomes" id="UP000318331"/>
    </source>
</evidence>
<dbReference type="AlphaFoldDB" id="A0A543HYZ9"/>
<evidence type="ECO:0000256" key="1">
    <source>
        <dbReference type="SAM" id="Phobius"/>
    </source>
</evidence>
<feature type="transmembrane region" description="Helical" evidence="1">
    <location>
        <begin position="21"/>
        <end position="48"/>
    </location>
</feature>
<keyword evidence="1" id="KW-0812">Transmembrane</keyword>
<dbReference type="NCBIfam" id="TIGR03816">
    <property type="entry name" value="tadE_like_DECH"/>
    <property type="match status" value="1"/>
</dbReference>
<dbReference type="Proteomes" id="UP000318331">
    <property type="component" value="Unassembled WGS sequence"/>
</dbReference>
<dbReference type="RefSeq" id="WP_246054592.1">
    <property type="nucleotide sequence ID" value="NZ_BAAAYS010000028.1"/>
</dbReference>
<keyword evidence="1" id="KW-0472">Membrane</keyword>
<dbReference type="EMBL" id="VFPN01000002">
    <property type="protein sequence ID" value="TQM63572.1"/>
    <property type="molecule type" value="Genomic_DNA"/>
</dbReference>
<evidence type="ECO:0000313" key="2">
    <source>
        <dbReference type="EMBL" id="TQM63572.1"/>
    </source>
</evidence>
<comment type="caution">
    <text evidence="2">The sequence shown here is derived from an EMBL/GenBank/DDBJ whole genome shotgun (WGS) entry which is preliminary data.</text>
</comment>